<dbReference type="Pfam" id="PF13424">
    <property type="entry name" value="TPR_12"/>
    <property type="match status" value="2"/>
</dbReference>
<dbReference type="InterPro" id="IPR053137">
    <property type="entry name" value="NLR-like"/>
</dbReference>
<dbReference type="EMBL" id="JAPUFD010000011">
    <property type="protein sequence ID" value="MDI1490328.1"/>
    <property type="molecule type" value="Genomic_DNA"/>
</dbReference>
<keyword evidence="2" id="KW-1185">Reference proteome</keyword>
<dbReference type="AlphaFoldDB" id="A0AA43QT24"/>
<dbReference type="Gene3D" id="3.40.50.300">
    <property type="entry name" value="P-loop containing nucleotide triphosphate hydrolases"/>
    <property type="match status" value="1"/>
</dbReference>
<dbReference type="Gene3D" id="1.25.40.10">
    <property type="entry name" value="Tetratricopeptide repeat domain"/>
    <property type="match status" value="2"/>
</dbReference>
<gene>
    <name evidence="1" type="ORF">OHK93_001528</name>
</gene>
<evidence type="ECO:0000313" key="2">
    <source>
        <dbReference type="Proteomes" id="UP001161017"/>
    </source>
</evidence>
<reference evidence="1" key="1">
    <citation type="journal article" date="2023" name="Genome Biol. Evol.">
        <title>First Whole Genome Sequence and Flow Cytometry Genome Size Data for the Lichen-Forming Fungus Ramalina farinacea (Ascomycota).</title>
        <authorList>
            <person name="Llewellyn T."/>
            <person name="Mian S."/>
            <person name="Hill R."/>
            <person name="Leitch I.J."/>
            <person name="Gaya E."/>
        </authorList>
    </citation>
    <scope>NUCLEOTIDE SEQUENCE</scope>
    <source>
        <strain evidence="1">LIQ254RAFAR</strain>
    </source>
</reference>
<protein>
    <submittedName>
        <fullName evidence="1">Uncharacterized protein</fullName>
    </submittedName>
</protein>
<dbReference type="PANTHER" id="PTHR46082">
    <property type="entry name" value="ATP/GTP-BINDING PROTEIN-RELATED"/>
    <property type="match status" value="1"/>
</dbReference>
<dbReference type="SUPFAM" id="SSF48452">
    <property type="entry name" value="TPR-like"/>
    <property type="match status" value="2"/>
</dbReference>
<dbReference type="PANTHER" id="PTHR46082:SF6">
    <property type="entry name" value="AAA+ ATPASE DOMAIN-CONTAINING PROTEIN-RELATED"/>
    <property type="match status" value="1"/>
</dbReference>
<accession>A0AA43QT24</accession>
<dbReference type="InterPro" id="IPR027417">
    <property type="entry name" value="P-loop_NTPase"/>
</dbReference>
<proteinExistence type="predicted"/>
<comment type="caution">
    <text evidence="1">The sequence shown here is derived from an EMBL/GenBank/DDBJ whole genome shotgun (WGS) entry which is preliminary data.</text>
</comment>
<name>A0AA43QT24_9LECA</name>
<dbReference type="SUPFAM" id="SSF52540">
    <property type="entry name" value="P-loop containing nucleoside triphosphate hydrolases"/>
    <property type="match status" value="1"/>
</dbReference>
<sequence>MFFGTPHFGYTRALWKSVFKQHPQFLRRHTDPSSSIASFDETLQNITDEFAPLVKQFHLYFFWEGKPSRLGNAVDFVVSHESAGPLWDKTERCGIDATHSQMCKLDRASSPTFTVVTAAIKRYTSQCHATIGFRWEMAMKFLGTQRSIEAQELVGFDVHESNQPFTYLNSPKYDRKEPTMENKYYFVPHNVSTFYTGWQAIAQDLQESLLLQHSPRLDETRKVYVIYGLGGSGKTQSCLKFVHDYRKRFWAIFWLDVSCSDNAERDLARIGQLGGLGESYQAGISWLTALSMPWLLIFDNADDPTLDYSKYFPNGDKGRIIMTSRLQACKVHATAGSYELRQMHETDATALLLRTSGLTVGESEADKISAQKIVKELGCLPLAITQAGASIRQNLCAIHQYSEIYASRKVEMMKEHFVQGTDQYKYTVYTTWEVSVQSMQREGTAIAADAMDILRTLAFFHFEQACMNVFAYAWASAIKGQNGATDQDRGPVALILSHFFSLSRIIARKAPGQTNDSIECLPNLLTSMHRQWDALRFQRALNKLVDHSLIFQDRFSDTYSMHPLVHQWAQARFSDSDRQIWARCALNVLSASVSTTANASNRSFRRDLIPHIDACLRYTENLFDTLEQGSDEAVAREVGISNVYAENGQWRKAERLRQHVLSVRKSKLGLDHPSTLEIMSDLADGYWNLFEIANALKFHKLVNEHGAAVYGSSDRRTLKSYDNMAKTMWLCGMTEAAAKLSEKTVSMMENYLGNGHPDTLTAIFNLARCRLHRGQPQEAEKRLNFVLEQRRKMLGECHLDTISAYAELGATYHALRRFDIAEDLMQRVVHERSRLLGSQHAYTLWAKNDLAKVYIDQGRPQEGERVLVEVLSIATQTLGRDHIGTFMTMYNLGRAYNGQGKWSDGRNTLEELKGLQQMRLPPDHPDKLASRLELAHSEKQLGNLEQAEGLLFDLIKNMSRTIGAAHPQTRKAMGRLSAIYIDRGKLGEAEELDQRLRNFETSG</sequence>
<evidence type="ECO:0000313" key="1">
    <source>
        <dbReference type="EMBL" id="MDI1490328.1"/>
    </source>
</evidence>
<organism evidence="1 2">
    <name type="scientific">Ramalina farinacea</name>
    <dbReference type="NCBI Taxonomy" id="258253"/>
    <lineage>
        <taxon>Eukaryota</taxon>
        <taxon>Fungi</taxon>
        <taxon>Dikarya</taxon>
        <taxon>Ascomycota</taxon>
        <taxon>Pezizomycotina</taxon>
        <taxon>Lecanoromycetes</taxon>
        <taxon>OSLEUM clade</taxon>
        <taxon>Lecanoromycetidae</taxon>
        <taxon>Lecanorales</taxon>
        <taxon>Lecanorineae</taxon>
        <taxon>Ramalinaceae</taxon>
        <taxon>Ramalina</taxon>
    </lineage>
</organism>
<dbReference type="Pfam" id="PF13374">
    <property type="entry name" value="TPR_10"/>
    <property type="match status" value="2"/>
</dbReference>
<dbReference type="Proteomes" id="UP001161017">
    <property type="component" value="Unassembled WGS sequence"/>
</dbReference>
<dbReference type="InterPro" id="IPR011990">
    <property type="entry name" value="TPR-like_helical_dom_sf"/>
</dbReference>